<dbReference type="Pfam" id="PF01129">
    <property type="entry name" value="ART"/>
    <property type="match status" value="1"/>
</dbReference>
<keyword evidence="4" id="KW-0548">Nucleotidyltransferase</keyword>
<dbReference type="EC" id="2.4.2.31" evidence="10"/>
<proteinExistence type="inferred from homology"/>
<comment type="catalytic activity">
    <reaction evidence="9 10">
        <text>L-arginyl-[protein] + NAD(+) = N(omega)-(ADP-D-ribosyl)-L-arginyl-[protein] + nicotinamide + H(+)</text>
        <dbReference type="Rhea" id="RHEA:19149"/>
        <dbReference type="Rhea" id="RHEA-COMP:10532"/>
        <dbReference type="Rhea" id="RHEA-COMP:15087"/>
        <dbReference type="ChEBI" id="CHEBI:15378"/>
        <dbReference type="ChEBI" id="CHEBI:17154"/>
        <dbReference type="ChEBI" id="CHEBI:29965"/>
        <dbReference type="ChEBI" id="CHEBI:57540"/>
        <dbReference type="ChEBI" id="CHEBI:142554"/>
        <dbReference type="EC" id="2.4.2.31"/>
    </reaction>
</comment>
<gene>
    <name evidence="11" type="ORF">NXF25_019251</name>
</gene>
<evidence type="ECO:0000256" key="2">
    <source>
        <dbReference type="ARBA" id="ARBA00022676"/>
    </source>
</evidence>
<keyword evidence="6 10" id="KW-0521">NADP</keyword>
<evidence type="ECO:0000313" key="12">
    <source>
        <dbReference type="Proteomes" id="UP001474421"/>
    </source>
</evidence>
<evidence type="ECO:0000256" key="6">
    <source>
        <dbReference type="ARBA" id="ARBA00022857"/>
    </source>
</evidence>
<evidence type="ECO:0000256" key="3">
    <source>
        <dbReference type="ARBA" id="ARBA00022679"/>
    </source>
</evidence>
<dbReference type="PROSITE" id="PS51996">
    <property type="entry name" value="TR_MART"/>
    <property type="match status" value="1"/>
</dbReference>
<dbReference type="Proteomes" id="UP001474421">
    <property type="component" value="Unassembled WGS sequence"/>
</dbReference>
<dbReference type="InterPro" id="IPR000768">
    <property type="entry name" value="ART"/>
</dbReference>
<dbReference type="GO" id="GO:0003950">
    <property type="term" value="F:NAD+ poly-ADP-ribosyltransferase activity"/>
    <property type="evidence" value="ECO:0007669"/>
    <property type="project" value="TreeGrafter"/>
</dbReference>
<evidence type="ECO:0000256" key="4">
    <source>
        <dbReference type="ARBA" id="ARBA00022695"/>
    </source>
</evidence>
<dbReference type="PRINTS" id="PR00970">
    <property type="entry name" value="RIBTRNSFRASE"/>
</dbReference>
<keyword evidence="12" id="KW-1185">Reference proteome</keyword>
<dbReference type="GO" id="GO:0016779">
    <property type="term" value="F:nucleotidyltransferase activity"/>
    <property type="evidence" value="ECO:0007669"/>
    <property type="project" value="UniProtKB-KW"/>
</dbReference>
<dbReference type="PANTHER" id="PTHR10339:SF19">
    <property type="entry name" value="GPI-LINKED NAD(P)(+)--ARGININE ADP-RIBOSYLTRANSFERASE 1"/>
    <property type="match status" value="1"/>
</dbReference>
<dbReference type="EMBL" id="JAOTOJ010000008">
    <property type="protein sequence ID" value="KAK9395890.1"/>
    <property type="molecule type" value="Genomic_DNA"/>
</dbReference>
<evidence type="ECO:0000256" key="7">
    <source>
        <dbReference type="ARBA" id="ARBA00023027"/>
    </source>
</evidence>
<keyword evidence="3 10" id="KW-0808">Transferase</keyword>
<evidence type="ECO:0000256" key="9">
    <source>
        <dbReference type="ARBA" id="ARBA00047597"/>
    </source>
</evidence>
<comment type="similarity">
    <text evidence="1 10">Belongs to the Arg-specific ADP-ribosyltransferase family.</text>
</comment>
<comment type="caution">
    <text evidence="11">The sequence shown here is derived from an EMBL/GenBank/DDBJ whole genome shotgun (WGS) entry which is preliminary data.</text>
</comment>
<dbReference type="InterPro" id="IPR050999">
    <property type="entry name" value="ADP-ribosyltransferase_ARG"/>
</dbReference>
<organism evidence="11 12">
    <name type="scientific">Crotalus adamanteus</name>
    <name type="common">Eastern diamondback rattlesnake</name>
    <dbReference type="NCBI Taxonomy" id="8729"/>
    <lineage>
        <taxon>Eukaryota</taxon>
        <taxon>Metazoa</taxon>
        <taxon>Chordata</taxon>
        <taxon>Craniata</taxon>
        <taxon>Vertebrata</taxon>
        <taxon>Euteleostomi</taxon>
        <taxon>Lepidosauria</taxon>
        <taxon>Squamata</taxon>
        <taxon>Bifurcata</taxon>
        <taxon>Unidentata</taxon>
        <taxon>Episquamata</taxon>
        <taxon>Toxicofera</taxon>
        <taxon>Serpentes</taxon>
        <taxon>Colubroidea</taxon>
        <taxon>Viperidae</taxon>
        <taxon>Crotalinae</taxon>
        <taxon>Crotalus</taxon>
    </lineage>
</organism>
<feature type="signal peptide" evidence="10">
    <location>
        <begin position="1"/>
        <end position="23"/>
    </location>
</feature>
<dbReference type="SUPFAM" id="SSF56399">
    <property type="entry name" value="ADP-ribosylation"/>
    <property type="match status" value="1"/>
</dbReference>
<sequence length="315" mass="35384">MKTPTIQTVQVLCLIGFLRRTFAGTKGAASAAGASTSSNGEGLPDRQVSCLKKIPLDMFKNSVDDQYINCYHKKEFKVQKPGYIPIPMKYMSIWNAARQYWAKLGPSVSKIKPIYGTAVVAYTMGGGLYRNFNNAVRDAGKSKYSYNHFAFKDYFFLLTRFVQARKIVGKCYEVFRGVNGIRFKIHSKQLVRFGQFASSSLVKEKAQNFGQDTFFSIRTCHGVPIYDLSYYPGRMGSSHPAVRDVHCDPPPEDPKGGHHQIEVPRRRSLNSCVRPMRGLSFRGGSPSSYPEPPWVSGKLLTAWRESSCEIPATYL</sequence>
<reference evidence="11 12" key="1">
    <citation type="journal article" date="2024" name="Proc. Natl. Acad. Sci. U.S.A.">
        <title>The genetic regulatory architecture and epigenomic basis for age-related changes in rattlesnake venom.</title>
        <authorList>
            <person name="Hogan M.P."/>
            <person name="Holding M.L."/>
            <person name="Nystrom G.S."/>
            <person name="Colston T.J."/>
            <person name="Bartlett D.A."/>
            <person name="Mason A.J."/>
            <person name="Ellsworth S.A."/>
            <person name="Rautsaw R.M."/>
            <person name="Lawrence K.C."/>
            <person name="Strickland J.L."/>
            <person name="He B."/>
            <person name="Fraser P."/>
            <person name="Margres M.J."/>
            <person name="Gilbert D.M."/>
            <person name="Gibbs H.L."/>
            <person name="Parkinson C.L."/>
            <person name="Rokyta D.R."/>
        </authorList>
    </citation>
    <scope>NUCLEOTIDE SEQUENCE [LARGE SCALE GENOMIC DNA]</scope>
    <source>
        <strain evidence="11">DRR0105</strain>
    </source>
</reference>
<evidence type="ECO:0000256" key="5">
    <source>
        <dbReference type="ARBA" id="ARBA00022729"/>
    </source>
</evidence>
<name>A0AAW1B1Z6_CROAD</name>
<feature type="chain" id="PRO_5043100135" description="NAD(P)(+)--arginine ADP-ribosyltransferase" evidence="10">
    <location>
        <begin position="24"/>
        <end position="315"/>
    </location>
</feature>
<keyword evidence="7 10" id="KW-0520">NAD</keyword>
<dbReference type="AlphaFoldDB" id="A0AAW1B1Z6"/>
<evidence type="ECO:0000256" key="1">
    <source>
        <dbReference type="ARBA" id="ARBA00009558"/>
    </source>
</evidence>
<keyword evidence="5 10" id="KW-0732">Signal</keyword>
<evidence type="ECO:0000256" key="10">
    <source>
        <dbReference type="RuleBase" id="RU361228"/>
    </source>
</evidence>
<evidence type="ECO:0000256" key="8">
    <source>
        <dbReference type="ARBA" id="ARBA00023157"/>
    </source>
</evidence>
<dbReference type="GO" id="GO:0106274">
    <property type="term" value="F:NAD+-protein-arginine ADP-ribosyltransferase activity"/>
    <property type="evidence" value="ECO:0007669"/>
    <property type="project" value="UniProtKB-EC"/>
</dbReference>
<evidence type="ECO:0000313" key="11">
    <source>
        <dbReference type="EMBL" id="KAK9395890.1"/>
    </source>
</evidence>
<accession>A0AAW1B1Z6</accession>
<keyword evidence="2 10" id="KW-0328">Glycosyltransferase</keyword>
<keyword evidence="8" id="KW-1015">Disulfide bond</keyword>
<protein>
    <recommendedName>
        <fullName evidence="10">NAD(P)(+)--arginine ADP-ribosyltransferase</fullName>
        <ecNumber evidence="10">2.4.2.31</ecNumber>
    </recommendedName>
    <alternativeName>
        <fullName evidence="10">Mono(ADP-ribosyl)transferase</fullName>
    </alternativeName>
</protein>
<dbReference type="PANTHER" id="PTHR10339">
    <property type="entry name" value="ADP-RIBOSYLTRANSFERASE"/>
    <property type="match status" value="1"/>
</dbReference>
<dbReference type="Gene3D" id="3.90.176.10">
    <property type="entry name" value="Toxin ADP-ribosyltransferase, Chain A, domain 1"/>
    <property type="match status" value="1"/>
</dbReference>